<evidence type="ECO:0008006" key="3">
    <source>
        <dbReference type="Google" id="ProtNLM"/>
    </source>
</evidence>
<protein>
    <recommendedName>
        <fullName evidence="3">Lipoprotein</fullName>
    </recommendedName>
</protein>
<dbReference type="EMBL" id="SWKR01000002">
    <property type="protein sequence ID" value="TKD51174.1"/>
    <property type="molecule type" value="Genomic_DNA"/>
</dbReference>
<gene>
    <name evidence="1" type="ORF">FBR43_10705</name>
</gene>
<dbReference type="PROSITE" id="PS51257">
    <property type="entry name" value="PROKAR_LIPOPROTEIN"/>
    <property type="match status" value="1"/>
</dbReference>
<dbReference type="RefSeq" id="WP_136943123.1">
    <property type="nucleotide sequence ID" value="NZ_SWKR01000002.1"/>
</dbReference>
<evidence type="ECO:0000313" key="1">
    <source>
        <dbReference type="EMBL" id="TKD51174.1"/>
    </source>
</evidence>
<dbReference type="OrthoDB" id="7561071at2"/>
<proteinExistence type="predicted"/>
<comment type="caution">
    <text evidence="1">The sequence shown here is derived from an EMBL/GenBank/DDBJ whole genome shotgun (WGS) entry which is preliminary data.</text>
</comment>
<dbReference type="AlphaFoldDB" id="A0A4U1L3V7"/>
<evidence type="ECO:0000313" key="2">
    <source>
        <dbReference type="Proteomes" id="UP000309138"/>
    </source>
</evidence>
<reference evidence="1 2" key="1">
    <citation type="submission" date="2019-04" db="EMBL/GenBank/DDBJ databases">
        <authorList>
            <person name="Yang Y."/>
            <person name="Wei D."/>
        </authorList>
    </citation>
    <scope>NUCLEOTIDE SEQUENCE [LARGE SCALE GENOMIC DNA]</scope>
    <source>
        <strain evidence="1 2">L-1-4w-11</strain>
    </source>
</reference>
<accession>A0A4U1L3V7</accession>
<organism evidence="1 2">
    <name type="scientific">Sphingomonas baiyangensis</name>
    <dbReference type="NCBI Taxonomy" id="2572576"/>
    <lineage>
        <taxon>Bacteria</taxon>
        <taxon>Pseudomonadati</taxon>
        <taxon>Pseudomonadota</taxon>
        <taxon>Alphaproteobacteria</taxon>
        <taxon>Sphingomonadales</taxon>
        <taxon>Sphingomonadaceae</taxon>
        <taxon>Sphingomonas</taxon>
    </lineage>
</organism>
<name>A0A4U1L3V7_9SPHN</name>
<keyword evidence="2" id="KW-1185">Reference proteome</keyword>
<sequence length="199" mass="20648">MRAALLLGVALALAGCERTPPEPTVLENEAAQAATAATMRGWDRAFNMPAEAVAFANQFGFRAPTYAADGDGSFLSQGNPITLSQSDAENPNTGAFEVAGSRADVAERFVFTLAITDPANAATAKQRFADVITGFLSQYEIEDDGALGAVTNEQDADGMLAGTPMSVAVAPGDDDSRTITVTFSRPATTTPDIQPAQGQ</sequence>
<dbReference type="Proteomes" id="UP000309138">
    <property type="component" value="Unassembled WGS sequence"/>
</dbReference>